<protein>
    <recommendedName>
        <fullName evidence="3">Recombinase RecT</fullName>
    </recommendedName>
</protein>
<name>A0AAX2AFD5_9BACT</name>
<gene>
    <name evidence="1" type="ORF">CP985_14990</name>
</gene>
<dbReference type="EMBL" id="NXID01000118">
    <property type="protein sequence ID" value="RXK11739.1"/>
    <property type="molecule type" value="Genomic_DNA"/>
</dbReference>
<dbReference type="InterPro" id="IPR018330">
    <property type="entry name" value="RecT_fam"/>
</dbReference>
<organism evidence="1 2">
    <name type="scientific">Malaciobacter mytili LMG 24559</name>
    <dbReference type="NCBI Taxonomy" id="1032238"/>
    <lineage>
        <taxon>Bacteria</taxon>
        <taxon>Pseudomonadati</taxon>
        <taxon>Campylobacterota</taxon>
        <taxon>Epsilonproteobacteria</taxon>
        <taxon>Campylobacterales</taxon>
        <taxon>Arcobacteraceae</taxon>
        <taxon>Malaciobacter</taxon>
    </lineage>
</organism>
<feature type="non-terminal residue" evidence="1">
    <location>
        <position position="305"/>
    </location>
</feature>
<sequence>MGSLSQYATKVVADRKENSISTIRKLLEIKKEEIVSFGVEFERFKSTLIRLFANSDLNECSPMSVVDAAMKVASLNLDLDPTLAQAYVIARYNNKEKCKIATFMIGYQGLLELARRSGDVKKIETHIVWENERYQYYVGENGTVIEHYPLRPSKRGKERIAVYVLAYLVNGEIYKEWVWDEEVIEIKNMSLSSIKPDKQRYSPWAANVISEDGMWKKTAIRRCMKYLPKSKELIKFLEEEDNYNSDNSTLIDVNIENNENKPNVQNTVVKPQTVERQQVQNTVVKPQTVERQQVQNTVVKPQTVE</sequence>
<dbReference type="Proteomes" id="UP000290092">
    <property type="component" value="Unassembled WGS sequence"/>
</dbReference>
<accession>A0AAX2AFD5</accession>
<dbReference type="AlphaFoldDB" id="A0AAX2AFD5"/>
<evidence type="ECO:0008006" key="3">
    <source>
        <dbReference type="Google" id="ProtNLM"/>
    </source>
</evidence>
<keyword evidence="2" id="KW-1185">Reference proteome</keyword>
<dbReference type="Pfam" id="PF03837">
    <property type="entry name" value="RecT"/>
    <property type="match status" value="1"/>
</dbReference>
<dbReference type="NCBIfam" id="TIGR00616">
    <property type="entry name" value="rect"/>
    <property type="match status" value="1"/>
</dbReference>
<comment type="caution">
    <text evidence="1">The sequence shown here is derived from an EMBL/GenBank/DDBJ whole genome shotgun (WGS) entry which is preliminary data.</text>
</comment>
<dbReference type="GO" id="GO:0003677">
    <property type="term" value="F:DNA binding"/>
    <property type="evidence" value="ECO:0007669"/>
    <property type="project" value="InterPro"/>
</dbReference>
<proteinExistence type="predicted"/>
<evidence type="ECO:0000313" key="1">
    <source>
        <dbReference type="EMBL" id="RXK11739.1"/>
    </source>
</evidence>
<dbReference type="RefSeq" id="WP_129085802.1">
    <property type="nucleotide sequence ID" value="NZ_NXID01000118.1"/>
</dbReference>
<dbReference type="GO" id="GO:0006259">
    <property type="term" value="P:DNA metabolic process"/>
    <property type="evidence" value="ECO:0007669"/>
    <property type="project" value="InterPro"/>
</dbReference>
<reference evidence="1 2" key="1">
    <citation type="submission" date="2017-09" db="EMBL/GenBank/DDBJ databases">
        <title>Genomics of the genus Arcobacter.</title>
        <authorList>
            <person name="Perez-Cataluna A."/>
            <person name="Figueras M.J."/>
            <person name="Salas-Masso N."/>
        </authorList>
    </citation>
    <scope>NUCLEOTIDE SEQUENCE [LARGE SCALE GENOMIC DNA]</scope>
    <source>
        <strain evidence="1 2">CECT 7386</strain>
    </source>
</reference>
<dbReference type="InterPro" id="IPR004590">
    <property type="entry name" value="ssDNA_annealing_RecT"/>
</dbReference>
<evidence type="ECO:0000313" key="2">
    <source>
        <dbReference type="Proteomes" id="UP000290092"/>
    </source>
</evidence>